<evidence type="ECO:0000313" key="11">
    <source>
        <dbReference type="Proteomes" id="UP001151002"/>
    </source>
</evidence>
<dbReference type="InterPro" id="IPR036388">
    <property type="entry name" value="WH-like_DNA-bd_sf"/>
</dbReference>
<keyword evidence="6" id="KW-0238">DNA-binding</keyword>
<evidence type="ECO:0000256" key="8">
    <source>
        <dbReference type="SAM" id="MobiDB-lite"/>
    </source>
</evidence>
<dbReference type="InterPro" id="IPR022687">
    <property type="entry name" value="HTH_DTXR"/>
</dbReference>
<keyword evidence="5" id="KW-0805">Transcription regulation</keyword>
<protein>
    <submittedName>
        <fullName evidence="10">Metal-dependent transcriptional regulator</fullName>
    </submittedName>
</protein>
<proteinExistence type="inferred from homology"/>
<reference evidence="10" key="1">
    <citation type="submission" date="2022-11" db="EMBL/GenBank/DDBJ databases">
        <authorList>
            <person name="Somphong A."/>
            <person name="Phongsopitanun W."/>
        </authorList>
    </citation>
    <scope>NUCLEOTIDE SEQUENCE</scope>
    <source>
        <strain evidence="10">Pm04-4</strain>
    </source>
</reference>
<dbReference type="PANTHER" id="PTHR33238">
    <property type="entry name" value="IRON (METAL) DEPENDENT REPRESSOR, DTXR FAMILY"/>
    <property type="match status" value="1"/>
</dbReference>
<dbReference type="Gene3D" id="1.10.10.10">
    <property type="entry name" value="Winged helix-like DNA-binding domain superfamily/Winged helix DNA-binding domain"/>
    <property type="match status" value="1"/>
</dbReference>
<name>A0ABT4AV21_9ACTN</name>
<dbReference type="InterPro" id="IPR036390">
    <property type="entry name" value="WH_DNA-bd_sf"/>
</dbReference>
<dbReference type="Gene3D" id="2.30.30.90">
    <property type="match status" value="1"/>
</dbReference>
<evidence type="ECO:0000256" key="4">
    <source>
        <dbReference type="ARBA" id="ARBA00023004"/>
    </source>
</evidence>
<dbReference type="RefSeq" id="WP_267562066.1">
    <property type="nucleotide sequence ID" value="NZ_JAPNTZ010000003.1"/>
</dbReference>
<dbReference type="SUPFAM" id="SSF46785">
    <property type="entry name" value="Winged helix' DNA-binding domain"/>
    <property type="match status" value="1"/>
</dbReference>
<evidence type="ECO:0000256" key="6">
    <source>
        <dbReference type="ARBA" id="ARBA00023125"/>
    </source>
</evidence>
<gene>
    <name evidence="10" type="ORF">OWR29_08790</name>
</gene>
<dbReference type="PROSITE" id="PS50944">
    <property type="entry name" value="HTH_DTXR"/>
    <property type="match status" value="1"/>
</dbReference>
<evidence type="ECO:0000256" key="3">
    <source>
        <dbReference type="ARBA" id="ARBA00011738"/>
    </source>
</evidence>
<evidence type="ECO:0000256" key="2">
    <source>
        <dbReference type="ARBA" id="ARBA00007871"/>
    </source>
</evidence>
<dbReference type="InterPro" id="IPR001367">
    <property type="entry name" value="Fe_dep_repressor"/>
</dbReference>
<comment type="caution">
    <text evidence="10">The sequence shown here is derived from an EMBL/GenBank/DDBJ whole genome shotgun (WGS) entry which is preliminary data.</text>
</comment>
<evidence type="ECO:0000259" key="9">
    <source>
        <dbReference type="PROSITE" id="PS50944"/>
    </source>
</evidence>
<dbReference type="SMART" id="SM00529">
    <property type="entry name" value="HTH_DTXR"/>
    <property type="match status" value="1"/>
</dbReference>
<evidence type="ECO:0000256" key="5">
    <source>
        <dbReference type="ARBA" id="ARBA00023015"/>
    </source>
</evidence>
<dbReference type="InterPro" id="IPR036421">
    <property type="entry name" value="Fe_dep_repressor_sf"/>
</dbReference>
<dbReference type="InterPro" id="IPR038157">
    <property type="entry name" value="FeoA_core_dom"/>
</dbReference>
<accession>A0ABT4AV21</accession>
<keyword evidence="4" id="KW-0408">Iron</keyword>
<keyword evidence="11" id="KW-1185">Reference proteome</keyword>
<comment type="subunit">
    <text evidence="3">Homodimer.</text>
</comment>
<dbReference type="InterPro" id="IPR008988">
    <property type="entry name" value="Transcriptional_repressor_C"/>
</dbReference>
<feature type="region of interest" description="Disordered" evidence="8">
    <location>
        <begin position="128"/>
        <end position="158"/>
    </location>
</feature>
<sequence>MAELIDPIGMSLRIILECEEEGVPPIGARLAQRLGRSAPTVSRMIERMTRDGLVVIDARRRLELTVAGRRRATSVLRKHRLAEVLLVRELGVPYEQAHAEADRFQHALTDRAESLLYDRLGRPALSPYGNPIPGLSGLGGPRSSRRRPRGEHPLADADHPGRAVVTRIAESAQEDAELLSALRAGRDVEFRPASDGVLVTAAGAEVRLPYAVARGIHVVEAARPSVRKAARTGV</sequence>
<dbReference type="Pfam" id="PF01325">
    <property type="entry name" value="Fe_dep_repress"/>
    <property type="match status" value="1"/>
</dbReference>
<evidence type="ECO:0000256" key="7">
    <source>
        <dbReference type="ARBA" id="ARBA00023163"/>
    </source>
</evidence>
<dbReference type="Pfam" id="PF02742">
    <property type="entry name" value="Fe_dep_repr_C"/>
    <property type="match status" value="1"/>
</dbReference>
<dbReference type="PANTHER" id="PTHR33238:SF10">
    <property type="entry name" value="IRON-DEPENDENT REPRESSOR IDER"/>
    <property type="match status" value="1"/>
</dbReference>
<dbReference type="SUPFAM" id="SSF50037">
    <property type="entry name" value="C-terminal domain of transcriptional repressors"/>
    <property type="match status" value="1"/>
</dbReference>
<dbReference type="InterPro" id="IPR022689">
    <property type="entry name" value="Iron_dep_repressor"/>
</dbReference>
<dbReference type="InterPro" id="IPR050536">
    <property type="entry name" value="DtxR_MntR_Metal-Reg"/>
</dbReference>
<comment type="similarity">
    <text evidence="2">Belongs to the DtxR/MntR family.</text>
</comment>
<evidence type="ECO:0000256" key="1">
    <source>
        <dbReference type="ARBA" id="ARBA00004496"/>
    </source>
</evidence>
<dbReference type="EMBL" id="JAPNTZ010000003">
    <property type="protein sequence ID" value="MCY1138091.1"/>
    <property type="molecule type" value="Genomic_DNA"/>
</dbReference>
<keyword evidence="7" id="KW-0804">Transcription</keyword>
<organism evidence="10 11">
    <name type="scientific">Paractinoplanes pyxinae</name>
    <dbReference type="NCBI Taxonomy" id="2997416"/>
    <lineage>
        <taxon>Bacteria</taxon>
        <taxon>Bacillati</taxon>
        <taxon>Actinomycetota</taxon>
        <taxon>Actinomycetes</taxon>
        <taxon>Micromonosporales</taxon>
        <taxon>Micromonosporaceae</taxon>
        <taxon>Paractinoplanes</taxon>
    </lineage>
</organism>
<evidence type="ECO:0000313" key="10">
    <source>
        <dbReference type="EMBL" id="MCY1138091.1"/>
    </source>
</evidence>
<feature type="domain" description="HTH dtxR-type" evidence="9">
    <location>
        <begin position="1"/>
        <end position="65"/>
    </location>
</feature>
<dbReference type="SUPFAM" id="SSF47979">
    <property type="entry name" value="Iron-dependent repressor protein, dimerization domain"/>
    <property type="match status" value="1"/>
</dbReference>
<dbReference type="Proteomes" id="UP001151002">
    <property type="component" value="Unassembled WGS sequence"/>
</dbReference>
<comment type="subcellular location">
    <subcellularLocation>
        <location evidence="1">Cytoplasm</location>
    </subcellularLocation>
</comment>